<dbReference type="EMBL" id="FOAT01000009">
    <property type="protein sequence ID" value="SEK98086.1"/>
    <property type="molecule type" value="Genomic_DNA"/>
</dbReference>
<name>A0A1H7LGS0_RUMAL</name>
<evidence type="ECO:0000313" key="2">
    <source>
        <dbReference type="Proteomes" id="UP000186015"/>
    </source>
</evidence>
<sequence>MDKEKMINIGLLIFTVLYVVSPDLLPGPIDDLLLIMFTYKRNKRMEQK</sequence>
<dbReference type="RefSeq" id="WP_170844286.1">
    <property type="nucleotide sequence ID" value="NZ_FOAT01000009.1"/>
</dbReference>
<reference evidence="1 2" key="1">
    <citation type="submission" date="2016-10" db="EMBL/GenBank/DDBJ databases">
        <authorList>
            <person name="de Groot N.N."/>
        </authorList>
    </citation>
    <scope>NUCLEOTIDE SEQUENCE [LARGE SCALE GENOMIC DNA]</scope>
    <source>
        <strain evidence="1 2">KH2T6</strain>
    </source>
</reference>
<proteinExistence type="predicted"/>
<accession>A0A1H7LGS0</accession>
<protein>
    <submittedName>
        <fullName evidence="1">Uncharacterized protein</fullName>
    </submittedName>
</protein>
<evidence type="ECO:0000313" key="1">
    <source>
        <dbReference type="EMBL" id="SEK98086.1"/>
    </source>
</evidence>
<dbReference type="AlphaFoldDB" id="A0A1H7LGS0"/>
<organism evidence="1 2">
    <name type="scientific">Ruminococcus albus</name>
    <dbReference type="NCBI Taxonomy" id="1264"/>
    <lineage>
        <taxon>Bacteria</taxon>
        <taxon>Bacillati</taxon>
        <taxon>Bacillota</taxon>
        <taxon>Clostridia</taxon>
        <taxon>Eubacteriales</taxon>
        <taxon>Oscillospiraceae</taxon>
        <taxon>Ruminococcus</taxon>
    </lineage>
</organism>
<dbReference type="Proteomes" id="UP000186015">
    <property type="component" value="Unassembled WGS sequence"/>
</dbReference>
<gene>
    <name evidence="1" type="ORF">SAMN05216469_10920</name>
</gene>